<feature type="transmembrane region" description="Helical" evidence="1">
    <location>
        <begin position="178"/>
        <end position="198"/>
    </location>
</feature>
<feature type="transmembrane region" description="Helical" evidence="1">
    <location>
        <begin position="94"/>
        <end position="117"/>
    </location>
</feature>
<keyword evidence="3" id="KW-0645">Protease</keyword>
<reference evidence="3" key="1">
    <citation type="submission" date="2022-06" db="EMBL/GenBank/DDBJ databases">
        <title>Amycolatopsis iheyaensis sp. nov., a new species of the genus Amycolatopsis isolated from soil in Iheya island, Japan.</title>
        <authorList>
            <person name="Ngamcharungchit C."/>
            <person name="Kanto H."/>
            <person name="Take A."/>
            <person name="Intra B."/>
            <person name="Matsumoto A."/>
            <person name="Panbangred W."/>
            <person name="Inahashi Y."/>
        </authorList>
    </citation>
    <scope>NUCLEOTIDE SEQUENCE</scope>
    <source>
        <strain evidence="3">OK19-0408</strain>
    </source>
</reference>
<keyword evidence="3" id="KW-0378">Hydrolase</keyword>
<dbReference type="Pfam" id="PF02517">
    <property type="entry name" value="Rce1-like"/>
    <property type="match status" value="1"/>
</dbReference>
<feature type="domain" description="CAAX prenyl protease 2/Lysostaphin resistance protein A-like" evidence="2">
    <location>
        <begin position="139"/>
        <end position="231"/>
    </location>
</feature>
<keyword evidence="1" id="KW-0812">Transmembrane</keyword>
<evidence type="ECO:0000313" key="3">
    <source>
        <dbReference type="EMBL" id="MCR6490844.1"/>
    </source>
</evidence>
<dbReference type="Proteomes" id="UP001144096">
    <property type="component" value="Unassembled WGS sequence"/>
</dbReference>
<evidence type="ECO:0000313" key="4">
    <source>
        <dbReference type="Proteomes" id="UP001144096"/>
    </source>
</evidence>
<dbReference type="GO" id="GO:0004175">
    <property type="term" value="F:endopeptidase activity"/>
    <property type="evidence" value="ECO:0007669"/>
    <property type="project" value="UniProtKB-ARBA"/>
</dbReference>
<evidence type="ECO:0000256" key="1">
    <source>
        <dbReference type="SAM" id="Phobius"/>
    </source>
</evidence>
<name>A0A9X2NLC3_9PSEU</name>
<comment type="caution">
    <text evidence="3">The sequence shown here is derived from an EMBL/GenBank/DDBJ whole genome shotgun (WGS) entry which is preliminary data.</text>
</comment>
<feature type="transmembrane region" description="Helical" evidence="1">
    <location>
        <begin position="137"/>
        <end position="157"/>
    </location>
</feature>
<keyword evidence="1" id="KW-1133">Transmembrane helix</keyword>
<keyword evidence="3" id="KW-0482">Metalloprotease</keyword>
<dbReference type="GO" id="GO:0080120">
    <property type="term" value="P:CAAX-box protein maturation"/>
    <property type="evidence" value="ECO:0007669"/>
    <property type="project" value="UniProtKB-ARBA"/>
</dbReference>
<dbReference type="InterPro" id="IPR003675">
    <property type="entry name" value="Rce1/LyrA-like_dom"/>
</dbReference>
<organism evidence="3 4">
    <name type="scientific">Amycolatopsis iheyensis</name>
    <dbReference type="NCBI Taxonomy" id="2945988"/>
    <lineage>
        <taxon>Bacteria</taxon>
        <taxon>Bacillati</taxon>
        <taxon>Actinomycetota</taxon>
        <taxon>Actinomycetes</taxon>
        <taxon>Pseudonocardiales</taxon>
        <taxon>Pseudonocardiaceae</taxon>
        <taxon>Amycolatopsis</taxon>
    </lineage>
</organism>
<protein>
    <submittedName>
        <fullName evidence="3">CPBP family intramembrane metalloprotease</fullName>
    </submittedName>
</protein>
<dbReference type="AlphaFoldDB" id="A0A9X2NLC3"/>
<feature type="transmembrane region" description="Helical" evidence="1">
    <location>
        <begin position="52"/>
        <end position="73"/>
    </location>
</feature>
<keyword evidence="4" id="KW-1185">Reference proteome</keyword>
<dbReference type="GO" id="GO:0008237">
    <property type="term" value="F:metallopeptidase activity"/>
    <property type="evidence" value="ECO:0007669"/>
    <property type="project" value="UniProtKB-KW"/>
</dbReference>
<dbReference type="EMBL" id="JAMXQV010000061">
    <property type="protein sequence ID" value="MCR6490844.1"/>
    <property type="molecule type" value="Genomic_DNA"/>
</dbReference>
<accession>A0A9X2NLC3</accession>
<dbReference type="RefSeq" id="WP_257927423.1">
    <property type="nucleotide sequence ID" value="NZ_JAMXQV010000061.1"/>
</dbReference>
<proteinExistence type="predicted"/>
<gene>
    <name evidence="3" type="ORF">M8542_49495</name>
</gene>
<keyword evidence="1" id="KW-0472">Membrane</keyword>
<sequence>MTTPIPGTSSGAPEGAPWHLWGFGAVIVVLVVQVASTVAVRLDATRTVELGGWGALLLAAVPSTAAALVTFIVTRARGNGLRMDLGLDWRVQDLRVGTACGLLALVVSVPWAALVGAPDGGSTVGTLVVKGHPSVPVAFAVCAYVALLGPIFEELVYRGLVWRAVERQQLRSARFRRFAAFILSTVLFAVSFVEPSRIPLLLVLGIPFGLARLATGRLLASVVAHQVSNFLPALSVLLAALGYRPDGSA</sequence>
<evidence type="ECO:0000259" key="2">
    <source>
        <dbReference type="Pfam" id="PF02517"/>
    </source>
</evidence>
<feature type="transmembrane region" description="Helical" evidence="1">
    <location>
        <begin position="20"/>
        <end position="40"/>
    </location>
</feature>